<proteinExistence type="predicted"/>
<name>A0A4U8S1Z2_9HELI</name>
<evidence type="ECO:0000313" key="1">
    <source>
        <dbReference type="EMBL" id="TLD79713.1"/>
    </source>
</evidence>
<dbReference type="OrthoDB" id="5363768at2"/>
<organism evidence="1 2">
    <name type="scientific">Helicobacter trogontum</name>
    <dbReference type="NCBI Taxonomy" id="50960"/>
    <lineage>
        <taxon>Bacteria</taxon>
        <taxon>Pseudomonadati</taxon>
        <taxon>Campylobacterota</taxon>
        <taxon>Epsilonproteobacteria</taxon>
        <taxon>Campylobacterales</taxon>
        <taxon>Helicobacteraceae</taxon>
        <taxon>Helicobacter</taxon>
    </lineage>
</organism>
<dbReference type="Proteomes" id="UP000029878">
    <property type="component" value="Unassembled WGS sequence"/>
</dbReference>
<dbReference type="AlphaFoldDB" id="A0A4U8S1Z2"/>
<comment type="caution">
    <text evidence="1">The sequence shown here is derived from an EMBL/GenBank/DDBJ whole genome shotgun (WGS) entry which is preliminary data.</text>
</comment>
<dbReference type="EMBL" id="JRPL02000053">
    <property type="protein sequence ID" value="TLD79713.1"/>
    <property type="molecule type" value="Genomic_DNA"/>
</dbReference>
<sequence>MKKVAISQLEFETKDKIKELQKVLKDNKIGLGTLREFLTKAKDPKIIENKTAYESVKATLKRLIEKNQKRVLKILDNAIQERKLTYYLNTKDGEERGRKLFYSFKPDTEQIELFEKIFPIAQKLGVEVKQAINNEFLSKEADGVYYTQGNSVRVKNNRISQSKTEVFLHELIHSVTSRAMIAYDSGKKELLSANQIKAIENIKALYEEVHKNHKELGFEMYEKSKVGYKGDYGLKNSHEFVAELSNPNFREKLKKVGVFEKLVDNILRFFVSAKDAFMLKKNNAYESLKKNLYEIIDNYKEDFTNSYEKENIKGVNLEQSKELESRFLNSTGDLNIEALKNEATKLPKVLSFREFKEQFRTDGKGNAKVNTLIGEIKINVPKAYNHFVKNTYNVDRKEFSGAFLDTLVNPLFIVRQKYRPKVSLQGKSLQRSNNSLDSKMQNKSRIQIGDKEIIQDSYVFYKPFVNENGLVSLASFAISQNGELLHKTFYDIKTLSKLKKLIKGNDEDLLYFKAKI</sequence>
<gene>
    <name evidence="1" type="ORF">LS81_010380</name>
</gene>
<protein>
    <submittedName>
        <fullName evidence="1">Uncharacterized protein</fullName>
    </submittedName>
</protein>
<accession>A0A4U8S1Z2</accession>
<reference evidence="1 2" key="1">
    <citation type="journal article" date="2014" name="Genome Announc.">
        <title>Draft genome sequences of eight enterohepatic helicobacter species isolated from both laboratory and wild rodents.</title>
        <authorList>
            <person name="Sheh A."/>
            <person name="Shen Z."/>
            <person name="Fox J.G."/>
        </authorList>
    </citation>
    <scope>NUCLEOTIDE SEQUENCE [LARGE SCALE GENOMIC DNA]</scope>
    <source>
        <strain evidence="1 2">ATCC 700114</strain>
    </source>
</reference>
<evidence type="ECO:0000313" key="2">
    <source>
        <dbReference type="Proteomes" id="UP000029878"/>
    </source>
</evidence>
<dbReference type="RefSeq" id="WP_034344171.1">
    <property type="nucleotide sequence ID" value="NZ_FZNG01000026.1"/>
</dbReference>